<proteinExistence type="predicted"/>
<gene>
    <name evidence="1" type="ORF">V5E97_28365</name>
</gene>
<dbReference type="AlphaFoldDB" id="A0AAU7CBZ3"/>
<name>A0AAU7CBZ3_9BACT</name>
<organism evidence="1">
    <name type="scientific">Singulisphaera sp. Ch08</name>
    <dbReference type="NCBI Taxonomy" id="3120278"/>
    <lineage>
        <taxon>Bacteria</taxon>
        <taxon>Pseudomonadati</taxon>
        <taxon>Planctomycetota</taxon>
        <taxon>Planctomycetia</taxon>
        <taxon>Isosphaerales</taxon>
        <taxon>Isosphaeraceae</taxon>
        <taxon>Singulisphaera</taxon>
    </lineage>
</organism>
<protein>
    <submittedName>
        <fullName evidence="1">Uncharacterized protein</fullName>
    </submittedName>
</protein>
<reference evidence="1" key="1">
    <citation type="submission" date="2024-05" db="EMBL/GenBank/DDBJ databases">
        <title>Planctomycetes of the genus Singulisphaera possess chitinolytic capabilities.</title>
        <authorList>
            <person name="Ivanova A."/>
        </authorList>
    </citation>
    <scope>NUCLEOTIDE SEQUENCE</scope>
    <source>
        <strain evidence="1">Ch08T</strain>
    </source>
</reference>
<accession>A0AAU7CBZ3</accession>
<sequence>MPCSEILLKESEGFPMGGPALLDGIKVRLGVPVSQFQPKEEVEVGVVTQIPDLWRAAEDASRLYQLYLCDLQRNGLHERVISACAQIRRYAARGPGREAGLFTFSFELDALCILKNYEGAWRRLRLNEEIALGNRLRLSRRQWEADEVIWFEFNHAPLLYFLERYRQGCSLLEAWLDHWFRGGKVRSFNDVLFRVYNGDEEPANRCRVTLAHFYHRLDKCLREWTHWEAFVDGFHPRLFRLAGVRREALLMDSEHLAPFFLTRSWPSARNGRPPV</sequence>
<dbReference type="EMBL" id="CP155447">
    <property type="protein sequence ID" value="XBH02221.1"/>
    <property type="molecule type" value="Genomic_DNA"/>
</dbReference>
<evidence type="ECO:0000313" key="1">
    <source>
        <dbReference type="EMBL" id="XBH02221.1"/>
    </source>
</evidence>
<dbReference type="RefSeq" id="WP_406694963.1">
    <property type="nucleotide sequence ID" value="NZ_CP155447.1"/>
</dbReference>